<keyword evidence="1" id="KW-0808">Transferase</keyword>
<evidence type="ECO:0000313" key="2">
    <source>
        <dbReference type="Proteomes" id="UP000198211"/>
    </source>
</evidence>
<keyword evidence="1" id="KW-0695">RNA-directed DNA polymerase</keyword>
<name>A0A225V9I7_9STRA</name>
<keyword evidence="2" id="KW-1185">Reference proteome</keyword>
<reference evidence="2" key="1">
    <citation type="submission" date="2017-03" db="EMBL/GenBank/DDBJ databases">
        <title>Phytopthora megakarya and P. palmivora, two closely related causual agents of cacao black pod achieved similar genome size and gene model numbers by different mechanisms.</title>
        <authorList>
            <person name="Ali S."/>
            <person name="Shao J."/>
            <person name="Larry D.J."/>
            <person name="Kronmiller B."/>
            <person name="Shen D."/>
            <person name="Strem M.D."/>
            <person name="Melnick R.L."/>
            <person name="Guiltinan M.J."/>
            <person name="Tyler B.M."/>
            <person name="Meinhardt L.W."/>
            <person name="Bailey B.A."/>
        </authorList>
    </citation>
    <scope>NUCLEOTIDE SEQUENCE [LARGE SCALE GENOMIC DNA]</scope>
    <source>
        <strain evidence="2">zdho120</strain>
    </source>
</reference>
<dbReference type="SUPFAM" id="SSF56672">
    <property type="entry name" value="DNA/RNA polymerases"/>
    <property type="match status" value="1"/>
</dbReference>
<dbReference type="Proteomes" id="UP000198211">
    <property type="component" value="Unassembled WGS sequence"/>
</dbReference>
<dbReference type="InterPro" id="IPR043502">
    <property type="entry name" value="DNA/RNA_pol_sf"/>
</dbReference>
<dbReference type="InterPro" id="IPR051320">
    <property type="entry name" value="Viral_Replic_Matur_Polypro"/>
</dbReference>
<dbReference type="EMBL" id="NBNE01006839">
    <property type="protein sequence ID" value="OWZ01447.1"/>
    <property type="molecule type" value="Genomic_DNA"/>
</dbReference>
<proteinExistence type="predicted"/>
<keyword evidence="1" id="KW-0548">Nucleotidyltransferase</keyword>
<dbReference type="GO" id="GO:0003964">
    <property type="term" value="F:RNA-directed DNA polymerase activity"/>
    <property type="evidence" value="ECO:0007669"/>
    <property type="project" value="UniProtKB-KW"/>
</dbReference>
<accession>A0A225V9I7</accession>
<dbReference type="PANTHER" id="PTHR33064:SF37">
    <property type="entry name" value="RIBONUCLEASE H"/>
    <property type="match status" value="1"/>
</dbReference>
<comment type="caution">
    <text evidence="1">The sequence shown here is derived from an EMBL/GenBank/DDBJ whole genome shotgun (WGS) entry which is preliminary data.</text>
</comment>
<dbReference type="AlphaFoldDB" id="A0A225V9I7"/>
<evidence type="ECO:0000313" key="1">
    <source>
        <dbReference type="EMBL" id="OWZ01447.1"/>
    </source>
</evidence>
<protein>
    <submittedName>
        <fullName evidence="1">Reverse transcriptase</fullName>
    </submittedName>
</protein>
<sequence>MLVNCIWGFVRLPPEEEATVDPEHLEFLGIKSENKVERRDLSPLTEDLTVFRRNIPAPAELRPVLGRKISVSLPKSAFGKRTISYLSYEIGAEGIRAKSKIAKGVKNLPARTTFKSVQSFLGSLNYCNKFT</sequence>
<dbReference type="PANTHER" id="PTHR33064">
    <property type="entry name" value="POL PROTEIN"/>
    <property type="match status" value="1"/>
</dbReference>
<gene>
    <name evidence="1" type="ORF">PHMEG_00027160</name>
</gene>
<organism evidence="1 2">
    <name type="scientific">Phytophthora megakarya</name>
    <dbReference type="NCBI Taxonomy" id="4795"/>
    <lineage>
        <taxon>Eukaryota</taxon>
        <taxon>Sar</taxon>
        <taxon>Stramenopiles</taxon>
        <taxon>Oomycota</taxon>
        <taxon>Peronosporomycetes</taxon>
        <taxon>Peronosporales</taxon>
        <taxon>Peronosporaceae</taxon>
        <taxon>Phytophthora</taxon>
    </lineage>
</organism>